<keyword evidence="7 10" id="KW-0460">Magnesium</keyword>
<comment type="function">
    <text evidence="9">Catalyzes the dephosphorylation of histidinol-phosphate to histidinol, the direct precursor of histidine.</text>
</comment>
<keyword evidence="13" id="KW-1185">Reference proteome</keyword>
<dbReference type="AlphaFoldDB" id="A0A1H0IKB0"/>
<name>A0A1H0IKB0_9PSEU</name>
<dbReference type="PROSITE" id="PS00630">
    <property type="entry name" value="IMP_2"/>
    <property type="match status" value="1"/>
</dbReference>
<evidence type="ECO:0000256" key="6">
    <source>
        <dbReference type="ARBA" id="ARBA00022801"/>
    </source>
</evidence>
<dbReference type="EMBL" id="FNJB01000002">
    <property type="protein sequence ID" value="SDO31813.1"/>
    <property type="molecule type" value="Genomic_DNA"/>
</dbReference>
<evidence type="ECO:0000256" key="10">
    <source>
        <dbReference type="PIRSR" id="PIRSR600760-2"/>
    </source>
</evidence>
<comment type="cofactor">
    <cofactor evidence="2 10 11">
        <name>Mg(2+)</name>
        <dbReference type="ChEBI" id="CHEBI:18420"/>
    </cofactor>
</comment>
<evidence type="ECO:0000256" key="4">
    <source>
        <dbReference type="ARBA" id="ARBA00009759"/>
    </source>
</evidence>
<dbReference type="Pfam" id="PF00459">
    <property type="entry name" value="Inositol_P"/>
    <property type="match status" value="1"/>
</dbReference>
<comment type="catalytic activity">
    <reaction evidence="8">
        <text>L-histidinol phosphate + H2O = L-histidinol + phosphate</text>
        <dbReference type="Rhea" id="RHEA:14465"/>
        <dbReference type="ChEBI" id="CHEBI:15377"/>
        <dbReference type="ChEBI" id="CHEBI:43474"/>
        <dbReference type="ChEBI" id="CHEBI:57699"/>
        <dbReference type="ChEBI" id="CHEBI:57980"/>
        <dbReference type="EC" id="3.1.3.15"/>
    </reaction>
</comment>
<dbReference type="InterPro" id="IPR020550">
    <property type="entry name" value="Inositol_monophosphatase_CS"/>
</dbReference>
<evidence type="ECO:0000313" key="13">
    <source>
        <dbReference type="Proteomes" id="UP000199651"/>
    </source>
</evidence>
<evidence type="ECO:0000256" key="9">
    <source>
        <dbReference type="ARBA" id="ARBA00053547"/>
    </source>
</evidence>
<evidence type="ECO:0000256" key="3">
    <source>
        <dbReference type="ARBA" id="ARBA00004970"/>
    </source>
</evidence>
<dbReference type="CDD" id="cd01639">
    <property type="entry name" value="IMPase"/>
    <property type="match status" value="1"/>
</dbReference>
<comment type="catalytic activity">
    <reaction evidence="1 11">
        <text>a myo-inositol phosphate + H2O = myo-inositol + phosphate</text>
        <dbReference type="Rhea" id="RHEA:24056"/>
        <dbReference type="ChEBI" id="CHEBI:15377"/>
        <dbReference type="ChEBI" id="CHEBI:17268"/>
        <dbReference type="ChEBI" id="CHEBI:43474"/>
        <dbReference type="ChEBI" id="CHEBI:84139"/>
        <dbReference type="EC" id="3.1.3.25"/>
    </reaction>
</comment>
<dbReference type="Gene3D" id="3.30.540.10">
    <property type="entry name" value="Fructose-1,6-Bisphosphatase, subunit A, domain 1"/>
    <property type="match status" value="1"/>
</dbReference>
<feature type="binding site" evidence="10">
    <location>
        <position position="86"/>
    </location>
    <ligand>
        <name>Mg(2+)</name>
        <dbReference type="ChEBI" id="CHEBI:18420"/>
        <label>1</label>
        <note>catalytic</note>
    </ligand>
</feature>
<dbReference type="PANTHER" id="PTHR20854:SF4">
    <property type="entry name" value="INOSITOL-1-MONOPHOSPHATASE-RELATED"/>
    <property type="match status" value="1"/>
</dbReference>
<dbReference type="InterPro" id="IPR033942">
    <property type="entry name" value="IMPase"/>
</dbReference>
<keyword evidence="6 11" id="KW-0378">Hydrolase</keyword>
<dbReference type="OrthoDB" id="9772456at2"/>
<dbReference type="SUPFAM" id="SSF56655">
    <property type="entry name" value="Carbohydrate phosphatase"/>
    <property type="match status" value="1"/>
</dbReference>
<dbReference type="GO" id="GO:0006020">
    <property type="term" value="P:inositol metabolic process"/>
    <property type="evidence" value="ECO:0007669"/>
    <property type="project" value="TreeGrafter"/>
</dbReference>
<feature type="binding site" evidence="10">
    <location>
        <position position="89"/>
    </location>
    <ligand>
        <name>Mg(2+)</name>
        <dbReference type="ChEBI" id="CHEBI:18420"/>
        <label>1</label>
        <note>catalytic</note>
    </ligand>
</feature>
<protein>
    <recommendedName>
        <fullName evidence="11">Inositol-1-monophosphatase</fullName>
        <ecNumber evidence="11">3.1.3.25</ecNumber>
    </recommendedName>
</protein>
<evidence type="ECO:0000256" key="1">
    <source>
        <dbReference type="ARBA" id="ARBA00001033"/>
    </source>
</evidence>
<dbReference type="GO" id="GO:0007165">
    <property type="term" value="P:signal transduction"/>
    <property type="evidence" value="ECO:0007669"/>
    <property type="project" value="TreeGrafter"/>
</dbReference>
<dbReference type="RefSeq" id="WP_091371186.1">
    <property type="nucleotide sequence ID" value="NZ_FNDV01000008.1"/>
</dbReference>
<dbReference type="Proteomes" id="UP000199651">
    <property type="component" value="Unassembled WGS sequence"/>
</dbReference>
<dbReference type="GO" id="GO:0046872">
    <property type="term" value="F:metal ion binding"/>
    <property type="evidence" value="ECO:0007669"/>
    <property type="project" value="UniProtKB-KW"/>
</dbReference>
<dbReference type="PRINTS" id="PR00377">
    <property type="entry name" value="IMPHPHTASES"/>
</dbReference>
<feature type="binding site" evidence="10">
    <location>
        <position position="88"/>
    </location>
    <ligand>
        <name>Mg(2+)</name>
        <dbReference type="ChEBI" id="CHEBI:18420"/>
        <label>1</label>
        <note>catalytic</note>
    </ligand>
</feature>
<keyword evidence="5 10" id="KW-0479">Metal-binding</keyword>
<evidence type="ECO:0000256" key="8">
    <source>
        <dbReference type="ARBA" id="ARBA00049158"/>
    </source>
</evidence>
<dbReference type="Gene3D" id="3.40.190.80">
    <property type="match status" value="1"/>
</dbReference>
<dbReference type="EC" id="3.1.3.25" evidence="11"/>
<evidence type="ECO:0000256" key="11">
    <source>
        <dbReference type="RuleBase" id="RU364068"/>
    </source>
</evidence>
<dbReference type="GO" id="GO:0004401">
    <property type="term" value="F:histidinol-phosphatase activity"/>
    <property type="evidence" value="ECO:0007669"/>
    <property type="project" value="UniProtKB-EC"/>
</dbReference>
<sequence length="266" mass="27914">MTLTPHDLLKIAVDVACQAADLARTARESAIQDVDTKSTATDVVTAADRAAERLIRERIAELRPEDAVLGEEDGGAIGDGVTWVVDPIDGTVNYLYGYPWYCVSVAARVDGHSVAGAIVEPVSGRVWTAAKGEGAWLDGRPLRVATPESVELSLVSTGFAYSRERRTAQAAVAARLLARVRDIRRGGSSAMDLCAVAAGWVDAYYERGLSPWDWAAGALIAAEAGALVSLPGEDPELGHDAVYAAAPAIADPLRATLIDIGAGGDY</sequence>
<proteinExistence type="inferred from homology"/>
<dbReference type="InterPro" id="IPR020583">
    <property type="entry name" value="Inositol_monoP_metal-BS"/>
</dbReference>
<comment type="similarity">
    <text evidence="4 11">Belongs to the inositol monophosphatase superfamily.</text>
</comment>
<evidence type="ECO:0000256" key="2">
    <source>
        <dbReference type="ARBA" id="ARBA00001946"/>
    </source>
</evidence>
<accession>A0A1H0IKB0</accession>
<dbReference type="FunFam" id="3.30.540.10:FF:000003">
    <property type="entry name" value="Inositol-1-monophosphatase"/>
    <property type="match status" value="1"/>
</dbReference>
<feature type="binding site" evidence="10">
    <location>
        <position position="71"/>
    </location>
    <ligand>
        <name>Mg(2+)</name>
        <dbReference type="ChEBI" id="CHEBI:18420"/>
        <label>1</label>
        <note>catalytic</note>
    </ligand>
</feature>
<dbReference type="GO" id="GO:0008934">
    <property type="term" value="F:inositol monophosphate 1-phosphatase activity"/>
    <property type="evidence" value="ECO:0007669"/>
    <property type="project" value="InterPro"/>
</dbReference>
<gene>
    <name evidence="12" type="ORF">SAMN05192558_102595</name>
</gene>
<dbReference type="InterPro" id="IPR000760">
    <property type="entry name" value="Inositol_monophosphatase-like"/>
</dbReference>
<dbReference type="STRING" id="504798.SAMN05421871_108294"/>
<evidence type="ECO:0000313" key="12">
    <source>
        <dbReference type="EMBL" id="SDO31813.1"/>
    </source>
</evidence>
<dbReference type="GO" id="GO:0046854">
    <property type="term" value="P:phosphatidylinositol phosphate biosynthetic process"/>
    <property type="evidence" value="ECO:0007669"/>
    <property type="project" value="InterPro"/>
</dbReference>
<dbReference type="PROSITE" id="PS00629">
    <property type="entry name" value="IMP_1"/>
    <property type="match status" value="1"/>
</dbReference>
<comment type="pathway">
    <text evidence="3">Amino-acid biosynthesis; L-histidine biosynthesis; L-histidine from 5-phospho-alpha-D-ribose 1-diphosphate: step 8/9.</text>
</comment>
<dbReference type="PANTHER" id="PTHR20854">
    <property type="entry name" value="INOSITOL MONOPHOSPHATASE"/>
    <property type="match status" value="1"/>
</dbReference>
<organism evidence="12 13">
    <name type="scientific">Actinokineospora alba</name>
    <dbReference type="NCBI Taxonomy" id="504798"/>
    <lineage>
        <taxon>Bacteria</taxon>
        <taxon>Bacillati</taxon>
        <taxon>Actinomycetota</taxon>
        <taxon>Actinomycetes</taxon>
        <taxon>Pseudonocardiales</taxon>
        <taxon>Pseudonocardiaceae</taxon>
        <taxon>Actinokineospora</taxon>
    </lineage>
</organism>
<feature type="binding site" evidence="10">
    <location>
        <position position="213"/>
    </location>
    <ligand>
        <name>Mg(2+)</name>
        <dbReference type="ChEBI" id="CHEBI:18420"/>
        <label>1</label>
        <note>catalytic</note>
    </ligand>
</feature>
<reference evidence="13" key="1">
    <citation type="submission" date="2016-10" db="EMBL/GenBank/DDBJ databases">
        <authorList>
            <person name="Varghese N."/>
            <person name="Submissions S."/>
        </authorList>
    </citation>
    <scope>NUCLEOTIDE SEQUENCE [LARGE SCALE GENOMIC DNA]</scope>
    <source>
        <strain evidence="13">IBRC-M 10655</strain>
    </source>
</reference>
<evidence type="ECO:0000256" key="7">
    <source>
        <dbReference type="ARBA" id="ARBA00022842"/>
    </source>
</evidence>
<evidence type="ECO:0000256" key="5">
    <source>
        <dbReference type="ARBA" id="ARBA00022723"/>
    </source>
</evidence>